<dbReference type="Pfam" id="PF00578">
    <property type="entry name" value="AhpC-TSA"/>
    <property type="match status" value="1"/>
</dbReference>
<dbReference type="PANTHER" id="PTHR42852:SF13">
    <property type="entry name" value="PROTEIN DIPZ"/>
    <property type="match status" value="1"/>
</dbReference>
<dbReference type="PROSITE" id="PS51352">
    <property type="entry name" value="THIOREDOXIN_2"/>
    <property type="match status" value="1"/>
</dbReference>
<dbReference type="GO" id="GO:0016209">
    <property type="term" value="F:antioxidant activity"/>
    <property type="evidence" value="ECO:0007669"/>
    <property type="project" value="InterPro"/>
</dbReference>
<evidence type="ECO:0000313" key="2">
    <source>
        <dbReference type="EMBL" id="MCM1989073.1"/>
    </source>
</evidence>
<reference evidence="2" key="1">
    <citation type="journal article" date="2021" name="mSystems">
        <title>Bacteria and Archaea Synergistically Convert Glycine Betaine to Biogenic Methane in the Formosa Cold Seep of the South China Sea.</title>
        <authorList>
            <person name="Li L."/>
            <person name="Zhang W."/>
            <person name="Zhang S."/>
            <person name="Song L."/>
            <person name="Sun Q."/>
            <person name="Zhang H."/>
            <person name="Xiang H."/>
            <person name="Dong X."/>
        </authorList>
    </citation>
    <scope>NUCLEOTIDE SEQUENCE</scope>
    <source>
        <strain evidence="2">ZWT</strain>
    </source>
</reference>
<sequence length="160" mass="17712">MLSAPKSTDTTIGEFKAQDIFGNEITENIFMDYDLTLVNIFTTWCSPCVAEIPHLAEIDSEMEGKGVNVVGIVMDVNDKGSINEEKLAKANAIAKKTGAEFEFIIPDDALRKSRLKGISAYPETFFVDSKGNIIGDAYVGARSKEEWIKIIEKELKSIKE</sequence>
<organism evidence="2 3">
    <name type="scientific">Oceanirhabdus seepicola</name>
    <dbReference type="NCBI Taxonomy" id="2828781"/>
    <lineage>
        <taxon>Bacteria</taxon>
        <taxon>Bacillati</taxon>
        <taxon>Bacillota</taxon>
        <taxon>Clostridia</taxon>
        <taxon>Eubacteriales</taxon>
        <taxon>Clostridiaceae</taxon>
        <taxon>Oceanirhabdus</taxon>
    </lineage>
</organism>
<dbReference type="InterPro" id="IPR050553">
    <property type="entry name" value="Thioredoxin_ResA/DsbE_sf"/>
</dbReference>
<keyword evidence="3" id="KW-1185">Reference proteome</keyword>
<evidence type="ECO:0000259" key="1">
    <source>
        <dbReference type="PROSITE" id="PS51352"/>
    </source>
</evidence>
<dbReference type="AlphaFoldDB" id="A0A9J6NYU2"/>
<dbReference type="InterPro" id="IPR013766">
    <property type="entry name" value="Thioredoxin_domain"/>
</dbReference>
<feature type="domain" description="Thioredoxin" evidence="1">
    <location>
        <begin position="6"/>
        <end position="156"/>
    </location>
</feature>
<dbReference type="Proteomes" id="UP001056429">
    <property type="component" value="Unassembled WGS sequence"/>
</dbReference>
<dbReference type="GO" id="GO:0016491">
    <property type="term" value="F:oxidoreductase activity"/>
    <property type="evidence" value="ECO:0007669"/>
    <property type="project" value="InterPro"/>
</dbReference>
<protein>
    <submittedName>
        <fullName evidence="2">TlpA family protein disulfide reductase</fullName>
    </submittedName>
</protein>
<name>A0A9J6NYU2_9CLOT</name>
<dbReference type="SUPFAM" id="SSF52833">
    <property type="entry name" value="Thioredoxin-like"/>
    <property type="match status" value="1"/>
</dbReference>
<evidence type="ECO:0000313" key="3">
    <source>
        <dbReference type="Proteomes" id="UP001056429"/>
    </source>
</evidence>
<dbReference type="PANTHER" id="PTHR42852">
    <property type="entry name" value="THIOL:DISULFIDE INTERCHANGE PROTEIN DSBE"/>
    <property type="match status" value="1"/>
</dbReference>
<comment type="caution">
    <text evidence="2">The sequence shown here is derived from an EMBL/GenBank/DDBJ whole genome shotgun (WGS) entry which is preliminary data.</text>
</comment>
<dbReference type="Gene3D" id="3.40.30.10">
    <property type="entry name" value="Glutaredoxin"/>
    <property type="match status" value="1"/>
</dbReference>
<dbReference type="InterPro" id="IPR036249">
    <property type="entry name" value="Thioredoxin-like_sf"/>
</dbReference>
<dbReference type="EMBL" id="JAGSOJ010000001">
    <property type="protein sequence ID" value="MCM1989073.1"/>
    <property type="molecule type" value="Genomic_DNA"/>
</dbReference>
<dbReference type="CDD" id="cd02966">
    <property type="entry name" value="TlpA_like_family"/>
    <property type="match status" value="1"/>
</dbReference>
<reference evidence="2" key="2">
    <citation type="submission" date="2021-04" db="EMBL/GenBank/DDBJ databases">
        <authorList>
            <person name="Dong X."/>
        </authorList>
    </citation>
    <scope>NUCLEOTIDE SEQUENCE</scope>
    <source>
        <strain evidence="2">ZWT</strain>
    </source>
</reference>
<gene>
    <name evidence="2" type="ORF">KDK92_04915</name>
</gene>
<proteinExistence type="predicted"/>
<accession>A0A9J6NYU2</accession>
<dbReference type="InterPro" id="IPR000866">
    <property type="entry name" value="AhpC/TSA"/>
</dbReference>